<accession>A0A388LV68</accession>
<feature type="region of interest" description="Disordered" evidence="2">
    <location>
        <begin position="1"/>
        <end position="34"/>
    </location>
</feature>
<evidence type="ECO:0000313" key="3">
    <source>
        <dbReference type="EMBL" id="GBG86102.1"/>
    </source>
</evidence>
<name>A0A388LV68_CHABU</name>
<feature type="region of interest" description="Disordered" evidence="2">
    <location>
        <begin position="219"/>
        <end position="247"/>
    </location>
</feature>
<proteinExistence type="predicted"/>
<sequence>MEARGNLDGHVGRGVGRQGAGGDGDGVGSSTRGSMWVGDGGKKYVRDERAWDIWLWGGLDNSPWAGKRHAAAFRAADLELRHRARAAAACISKVESEDFAWEAGRWGKQSFEVEASARSKDRALLEAALHSLGNCPLEGIEAAQAGFQERNSGGSEEPGGWGEGSARERGNAMVIEQKRLASTSGTSGEFLPVRESRHPVKRIHSLKEVSSNNNFVKRRKTKRETTGIGNTSSYSLYPSSSEAGERSLGGRLVGKDRMITSMQDEGARSGTGGRYGASTDIFQKTNIGGGYNPATEERPCSPSLEDRSGSAERQCISGSVGFANRGAAEGEEASECPRECFVDRLSNDLIEDVDFLTSSMHLITMTVEGSVQELHTMHKFLISKGENMVVTIEEGGIKQSSRVIKQDSTAVTTWVTKAEHRLEVAMGDVVYLFGQLARKCSKYERRLELLKDEVDEARTRRLAAEMAYCESQCAEVMLEKRVQKLFERVRELGGGVDKM</sequence>
<feature type="compositionally biased region" description="Low complexity" evidence="2">
    <location>
        <begin position="232"/>
        <end position="241"/>
    </location>
</feature>
<feature type="compositionally biased region" description="Basic and acidic residues" evidence="2">
    <location>
        <begin position="295"/>
        <end position="310"/>
    </location>
</feature>
<dbReference type="AlphaFoldDB" id="A0A388LV68"/>
<protein>
    <submittedName>
        <fullName evidence="3">Uncharacterized protein</fullName>
    </submittedName>
</protein>
<dbReference type="EMBL" id="BFEA01000547">
    <property type="protein sequence ID" value="GBG86102.1"/>
    <property type="molecule type" value="Genomic_DNA"/>
</dbReference>
<dbReference type="Proteomes" id="UP000265515">
    <property type="component" value="Unassembled WGS sequence"/>
</dbReference>
<gene>
    <name evidence="3" type="ORF">CBR_g41005</name>
</gene>
<dbReference type="STRING" id="69332.A0A388LV68"/>
<keyword evidence="1" id="KW-0175">Coiled coil</keyword>
<keyword evidence="4" id="KW-1185">Reference proteome</keyword>
<feature type="compositionally biased region" description="Basic and acidic residues" evidence="2">
    <location>
        <begin position="1"/>
        <end position="11"/>
    </location>
</feature>
<feature type="coiled-coil region" evidence="1">
    <location>
        <begin position="433"/>
        <end position="467"/>
    </location>
</feature>
<reference evidence="3 4" key="1">
    <citation type="journal article" date="2018" name="Cell">
        <title>The Chara Genome: Secondary Complexity and Implications for Plant Terrestrialization.</title>
        <authorList>
            <person name="Nishiyama T."/>
            <person name="Sakayama H."/>
            <person name="Vries J.D."/>
            <person name="Buschmann H."/>
            <person name="Saint-Marcoux D."/>
            <person name="Ullrich K.K."/>
            <person name="Haas F.B."/>
            <person name="Vanderstraeten L."/>
            <person name="Becker D."/>
            <person name="Lang D."/>
            <person name="Vosolsobe S."/>
            <person name="Rombauts S."/>
            <person name="Wilhelmsson P.K.I."/>
            <person name="Janitza P."/>
            <person name="Kern R."/>
            <person name="Heyl A."/>
            <person name="Rumpler F."/>
            <person name="Villalobos L.I.A.C."/>
            <person name="Clay J.M."/>
            <person name="Skokan R."/>
            <person name="Toyoda A."/>
            <person name="Suzuki Y."/>
            <person name="Kagoshima H."/>
            <person name="Schijlen E."/>
            <person name="Tajeshwar N."/>
            <person name="Catarino B."/>
            <person name="Hetherington A.J."/>
            <person name="Saltykova A."/>
            <person name="Bonnot C."/>
            <person name="Breuninger H."/>
            <person name="Symeonidi A."/>
            <person name="Radhakrishnan G.V."/>
            <person name="Van Nieuwerburgh F."/>
            <person name="Deforce D."/>
            <person name="Chang C."/>
            <person name="Karol K.G."/>
            <person name="Hedrich R."/>
            <person name="Ulvskov P."/>
            <person name="Glockner G."/>
            <person name="Delwiche C.F."/>
            <person name="Petrasek J."/>
            <person name="Van de Peer Y."/>
            <person name="Friml J."/>
            <person name="Beilby M."/>
            <person name="Dolan L."/>
            <person name="Kohara Y."/>
            <person name="Sugano S."/>
            <person name="Fujiyama A."/>
            <person name="Delaux P.-M."/>
            <person name="Quint M."/>
            <person name="TheiBen G."/>
            <person name="Hagemann M."/>
            <person name="Harholt J."/>
            <person name="Dunand C."/>
            <person name="Zachgo S."/>
            <person name="Langdale J."/>
            <person name="Maumus F."/>
            <person name="Straeten D.V.D."/>
            <person name="Gould S.B."/>
            <person name="Rensing S.A."/>
        </authorList>
    </citation>
    <scope>NUCLEOTIDE SEQUENCE [LARGE SCALE GENOMIC DNA]</scope>
    <source>
        <strain evidence="3 4">S276</strain>
    </source>
</reference>
<organism evidence="3 4">
    <name type="scientific">Chara braunii</name>
    <name type="common">Braun's stonewort</name>
    <dbReference type="NCBI Taxonomy" id="69332"/>
    <lineage>
        <taxon>Eukaryota</taxon>
        <taxon>Viridiplantae</taxon>
        <taxon>Streptophyta</taxon>
        <taxon>Charophyceae</taxon>
        <taxon>Charales</taxon>
        <taxon>Characeae</taxon>
        <taxon>Chara</taxon>
    </lineage>
</organism>
<evidence type="ECO:0000256" key="1">
    <source>
        <dbReference type="SAM" id="Coils"/>
    </source>
</evidence>
<evidence type="ECO:0000256" key="2">
    <source>
        <dbReference type="SAM" id="MobiDB-lite"/>
    </source>
</evidence>
<dbReference type="Gramene" id="GBG86102">
    <property type="protein sequence ID" value="GBG86102"/>
    <property type="gene ID" value="CBR_g41005"/>
</dbReference>
<feature type="compositionally biased region" description="Gly residues" evidence="2">
    <location>
        <begin position="12"/>
        <end position="27"/>
    </location>
</feature>
<comment type="caution">
    <text evidence="3">The sequence shown here is derived from an EMBL/GenBank/DDBJ whole genome shotgun (WGS) entry which is preliminary data.</text>
</comment>
<evidence type="ECO:0000313" key="4">
    <source>
        <dbReference type="Proteomes" id="UP000265515"/>
    </source>
</evidence>
<feature type="region of interest" description="Disordered" evidence="2">
    <location>
        <begin position="286"/>
        <end position="312"/>
    </location>
</feature>